<dbReference type="GO" id="GO:0000049">
    <property type="term" value="F:tRNA binding"/>
    <property type="evidence" value="ECO:0007669"/>
    <property type="project" value="TreeGrafter"/>
</dbReference>
<feature type="compositionally biased region" description="Basic and acidic residues" evidence="5">
    <location>
        <begin position="327"/>
        <end position="341"/>
    </location>
</feature>
<dbReference type="GO" id="GO:0005634">
    <property type="term" value="C:nucleus"/>
    <property type="evidence" value="ECO:0007669"/>
    <property type="project" value="TreeGrafter"/>
</dbReference>
<keyword evidence="1" id="KW-0489">Methyltransferase</keyword>
<dbReference type="Gene3D" id="2.60.120.590">
    <property type="entry name" value="Alpha-ketoglutarate-dependent dioxygenase AlkB-like"/>
    <property type="match status" value="1"/>
</dbReference>
<feature type="region of interest" description="Disordered" evidence="5">
    <location>
        <begin position="214"/>
        <end position="234"/>
    </location>
</feature>
<feature type="compositionally biased region" description="Polar residues" evidence="5">
    <location>
        <begin position="831"/>
        <end position="842"/>
    </location>
</feature>
<dbReference type="GO" id="GO:0005737">
    <property type="term" value="C:cytoplasm"/>
    <property type="evidence" value="ECO:0007669"/>
    <property type="project" value="TreeGrafter"/>
</dbReference>
<dbReference type="Pfam" id="PF08241">
    <property type="entry name" value="Methyltransf_11"/>
    <property type="match status" value="1"/>
</dbReference>
<evidence type="ECO:0000256" key="3">
    <source>
        <dbReference type="ARBA" id="ARBA00022833"/>
    </source>
</evidence>
<dbReference type="PANTHER" id="PTHR13069:SF21">
    <property type="entry name" value="ALKYLATED DNA REPAIR PROTEIN ALKB HOMOLOG 8"/>
    <property type="match status" value="1"/>
</dbReference>
<dbReference type="GO" id="GO:0002098">
    <property type="term" value="P:tRNA wobble uridine modification"/>
    <property type="evidence" value="ECO:0007669"/>
    <property type="project" value="TreeGrafter"/>
</dbReference>
<reference evidence="7" key="1">
    <citation type="submission" date="2023-08" db="EMBL/GenBank/DDBJ databases">
        <authorList>
            <person name="Audoor S."/>
            <person name="Bilcke G."/>
        </authorList>
    </citation>
    <scope>NUCLEOTIDE SEQUENCE</scope>
</reference>
<dbReference type="AlphaFoldDB" id="A0AAD2FLC2"/>
<feature type="region of interest" description="Disordered" evidence="5">
    <location>
        <begin position="827"/>
        <end position="860"/>
    </location>
</feature>
<feature type="compositionally biased region" description="Basic and acidic residues" evidence="5">
    <location>
        <begin position="844"/>
        <end position="860"/>
    </location>
</feature>
<dbReference type="CDD" id="cd02440">
    <property type="entry name" value="AdoMet_MTases"/>
    <property type="match status" value="1"/>
</dbReference>
<dbReference type="GO" id="GO:0008757">
    <property type="term" value="F:S-adenosylmethionine-dependent methyltransferase activity"/>
    <property type="evidence" value="ECO:0007669"/>
    <property type="project" value="InterPro"/>
</dbReference>
<keyword evidence="2" id="KW-0808">Transferase</keyword>
<dbReference type="SUPFAM" id="SSF53335">
    <property type="entry name" value="S-adenosyl-L-methionine-dependent methyltransferases"/>
    <property type="match status" value="1"/>
</dbReference>
<evidence type="ECO:0000313" key="7">
    <source>
        <dbReference type="EMBL" id="CAJ1940132.1"/>
    </source>
</evidence>
<dbReference type="Gene3D" id="3.40.50.150">
    <property type="entry name" value="Vaccinia Virus protein VP39"/>
    <property type="match status" value="1"/>
</dbReference>
<sequence>MSGASQKQKFRSVLPHEPLPTEENGFLHLQGGFEPKKQQDKKKSKDDGADEKQNIKDYYWKETTSLEQALVNSLSTQEQHYKSLHIPFPAQAVQVLDPSPPFTKIRLQYQSPEQAHQVMIAWRKYKITPSQLFSNISLGDCDDIENNWSSSAFGSHATQATMITQIPMPQSSASAWTRSNPPKFRRLLHEHNDAKERSETRYVYITGLVDPNVIDADNDESNEKDGNGSEEESFWKQPHAVLEAIRQKFKGYDSSGDGIETFLNKKQNQLIRSLHIGMRSASDAQKIVQALQGQTVVWEYNGQRLQSDALFLDYVSVTQRSVKKSKARADGVEPERGEASRPDCTSTTASIEVPGLQVIENYLTQAQEEVLMAILTGPQAPWAPNQQNMSQTGDVKRKVQHYGYVFDYKTADVLRDRTEPGHSDCPPMPTMDGELTENGLEEDAKTGKGWEVLAGVVEKTRRCQFNANKSTGTTYPNLNQLTINYYKPGEGIGSHVDTPPAFGDGLISISLNGGIVMEFRKVDSPSTKKLVYLPPRSAVLMSGPARYEWEHMIVTRRTDCHNGQVLPRKLRVSLTLRTALTLEGAPLPLVESNKFPPVWGSQSGGDDQGDNSNAITTAALATPATERDHVHAVYDAIATQWHHTRGKRGVLWPGATQFLQRLPRGSVVADVGCGDGKYFPAVWEAGSYVIGTDISRPLLETAFGVAGEHTKPNTSEPNPNIPETRQVNEHREGLRDRPAVAVADCMHVPLRTSSVDAAICIAVMHHLSTPERRVRCIEELVRIVQPGGTINIQAWAMEQEQNSRRRFAAPDVFVPFNAQPKYLEKVEWNKNKNNTTSDSQPPESGKKASEEKPDAMEEQKSVAELYSEQYTKADYDERKGLVVFQRYCHMYRKGELEQIIEGIGGATLVESGYESGNHFVIIEVTK</sequence>
<dbReference type="PROSITE" id="PS51471">
    <property type="entry name" value="FE2OG_OXY"/>
    <property type="match status" value="1"/>
</dbReference>
<dbReference type="InterPro" id="IPR027450">
    <property type="entry name" value="AlkB-like"/>
</dbReference>
<evidence type="ECO:0000259" key="6">
    <source>
        <dbReference type="PROSITE" id="PS51471"/>
    </source>
</evidence>
<dbReference type="Proteomes" id="UP001295423">
    <property type="component" value="Unassembled WGS sequence"/>
</dbReference>
<feature type="compositionally biased region" description="Basic and acidic residues" evidence="5">
    <location>
        <begin position="34"/>
        <end position="50"/>
    </location>
</feature>
<evidence type="ECO:0000256" key="4">
    <source>
        <dbReference type="ARBA" id="ARBA00022884"/>
    </source>
</evidence>
<feature type="region of interest" description="Disordered" evidence="5">
    <location>
        <begin position="323"/>
        <end position="347"/>
    </location>
</feature>
<feature type="region of interest" description="Disordered" evidence="5">
    <location>
        <begin position="708"/>
        <end position="734"/>
    </location>
</feature>
<feature type="domain" description="Fe2OG dioxygenase" evidence="6">
    <location>
        <begin position="477"/>
        <end position="580"/>
    </location>
</feature>
<dbReference type="InterPro" id="IPR037151">
    <property type="entry name" value="AlkB-like_sf"/>
</dbReference>
<dbReference type="InterPro" id="IPR005123">
    <property type="entry name" value="Oxoglu/Fe-dep_dioxygenase_dom"/>
</dbReference>
<evidence type="ECO:0000256" key="2">
    <source>
        <dbReference type="ARBA" id="ARBA00022679"/>
    </source>
</evidence>
<feature type="region of interest" description="Disordered" evidence="5">
    <location>
        <begin position="1"/>
        <end position="50"/>
    </location>
</feature>
<evidence type="ECO:0000256" key="1">
    <source>
        <dbReference type="ARBA" id="ARBA00022603"/>
    </source>
</evidence>
<keyword evidence="8" id="KW-1185">Reference proteome</keyword>
<dbReference type="EMBL" id="CAKOGP040000890">
    <property type="protein sequence ID" value="CAJ1940132.1"/>
    <property type="molecule type" value="Genomic_DNA"/>
</dbReference>
<keyword evidence="4" id="KW-0694">RNA-binding</keyword>
<dbReference type="GO" id="GO:0030488">
    <property type="term" value="P:tRNA methylation"/>
    <property type="evidence" value="ECO:0007669"/>
    <property type="project" value="TreeGrafter"/>
</dbReference>
<feature type="compositionally biased region" description="Polar residues" evidence="5">
    <location>
        <begin position="712"/>
        <end position="725"/>
    </location>
</feature>
<dbReference type="SUPFAM" id="SSF51197">
    <property type="entry name" value="Clavaminate synthase-like"/>
    <property type="match status" value="1"/>
</dbReference>
<keyword evidence="3" id="KW-0862">Zinc</keyword>
<protein>
    <recommendedName>
        <fullName evidence="6">Fe2OG dioxygenase domain-containing protein</fullName>
    </recommendedName>
</protein>
<dbReference type="InterPro" id="IPR029063">
    <property type="entry name" value="SAM-dependent_MTases_sf"/>
</dbReference>
<name>A0AAD2FLC2_9STRA</name>
<dbReference type="GO" id="GO:0106335">
    <property type="term" value="F:tRNA (5-carboxymethyluridine(34)-5-O)-methyltransferase activity"/>
    <property type="evidence" value="ECO:0007669"/>
    <property type="project" value="TreeGrafter"/>
</dbReference>
<evidence type="ECO:0000313" key="8">
    <source>
        <dbReference type="Proteomes" id="UP001295423"/>
    </source>
</evidence>
<gene>
    <name evidence="7" type="ORF">CYCCA115_LOCUS6887</name>
</gene>
<dbReference type="InterPro" id="IPR051422">
    <property type="entry name" value="AlkB_tRNA_MeTrf/Diox"/>
</dbReference>
<dbReference type="PANTHER" id="PTHR13069">
    <property type="entry name" value="ALKYLATED DNA REPAIR PROTEIN ALKB HOMOLOG 8"/>
    <property type="match status" value="1"/>
</dbReference>
<evidence type="ECO:0000256" key="5">
    <source>
        <dbReference type="SAM" id="MobiDB-lite"/>
    </source>
</evidence>
<organism evidence="7 8">
    <name type="scientific">Cylindrotheca closterium</name>
    <dbReference type="NCBI Taxonomy" id="2856"/>
    <lineage>
        <taxon>Eukaryota</taxon>
        <taxon>Sar</taxon>
        <taxon>Stramenopiles</taxon>
        <taxon>Ochrophyta</taxon>
        <taxon>Bacillariophyta</taxon>
        <taxon>Bacillariophyceae</taxon>
        <taxon>Bacillariophycidae</taxon>
        <taxon>Bacillariales</taxon>
        <taxon>Bacillariaceae</taxon>
        <taxon>Cylindrotheca</taxon>
    </lineage>
</organism>
<dbReference type="InterPro" id="IPR013216">
    <property type="entry name" value="Methyltransf_11"/>
</dbReference>
<proteinExistence type="predicted"/>
<dbReference type="Pfam" id="PF13532">
    <property type="entry name" value="2OG-FeII_Oxy_2"/>
    <property type="match status" value="1"/>
</dbReference>
<accession>A0AAD2FLC2</accession>
<comment type="caution">
    <text evidence="7">The sequence shown here is derived from an EMBL/GenBank/DDBJ whole genome shotgun (WGS) entry which is preliminary data.</text>
</comment>